<gene>
    <name evidence="1" type="primary">LOC107806700</name>
</gene>
<dbReference type="AlphaFoldDB" id="A0A1S4BBU3"/>
<dbReference type="STRING" id="4097.A0A1S4BBU3"/>
<dbReference type="PANTHER" id="PTHR32278:SF2">
    <property type="entry name" value="PROTEIN PHLOEM PROTEIN 2-LIKE A9"/>
    <property type="match status" value="1"/>
</dbReference>
<sequence>MASKPHYEGNHTFYKNEKLQGYIIYPKALNIVWGNDKRFWKIPKYEKEDAELIQVNWLEVTGWIDNVLEKKTYDVGFTVSLMPDAFGWRDSPVYIMAKWGDNTQWRKVNLTTENDINGKKMIPKTLTIT</sequence>
<organism evidence="1">
    <name type="scientific">Nicotiana tabacum</name>
    <name type="common">Common tobacco</name>
    <dbReference type="NCBI Taxonomy" id="4097"/>
    <lineage>
        <taxon>Eukaryota</taxon>
        <taxon>Viridiplantae</taxon>
        <taxon>Streptophyta</taxon>
        <taxon>Embryophyta</taxon>
        <taxon>Tracheophyta</taxon>
        <taxon>Spermatophyta</taxon>
        <taxon>Magnoliopsida</taxon>
        <taxon>eudicotyledons</taxon>
        <taxon>Gunneridae</taxon>
        <taxon>Pentapetalae</taxon>
        <taxon>asterids</taxon>
        <taxon>lamiids</taxon>
        <taxon>Solanales</taxon>
        <taxon>Solanaceae</taxon>
        <taxon>Nicotianoideae</taxon>
        <taxon>Nicotianeae</taxon>
        <taxon>Nicotiana</taxon>
    </lineage>
</organism>
<reference evidence="1" key="1">
    <citation type="submission" date="2025-08" db="UniProtKB">
        <authorList>
            <consortium name="RefSeq"/>
        </authorList>
    </citation>
    <scope>IDENTIFICATION</scope>
</reference>
<protein>
    <submittedName>
        <fullName evidence="1">Protein PHLOEM PROTEIN 2-LIKE A9-like</fullName>
    </submittedName>
</protein>
<name>A0A1S4BBU3_TOBAC</name>
<dbReference type="PANTHER" id="PTHR32278">
    <property type="entry name" value="F-BOX DOMAIN-CONTAINING PROTEIN"/>
    <property type="match status" value="1"/>
</dbReference>
<accession>A0A1S4BBU3</accession>
<dbReference type="PaxDb" id="4097-A0A1S4BBU3"/>
<dbReference type="RefSeq" id="XP_016486400.1">
    <property type="nucleotide sequence ID" value="XM_016630914.1"/>
</dbReference>
<dbReference type="KEGG" id="nta:107806700"/>
<evidence type="ECO:0000313" key="1">
    <source>
        <dbReference type="RefSeq" id="XP_016486400.1"/>
    </source>
</evidence>
<dbReference type="InterPro" id="IPR025886">
    <property type="entry name" value="PP2-like"/>
</dbReference>
<dbReference type="OrthoDB" id="2107747at2759"/>
<proteinExistence type="predicted"/>
<dbReference type="Pfam" id="PF14299">
    <property type="entry name" value="PP2"/>
    <property type="match status" value="1"/>
</dbReference>